<dbReference type="Pfam" id="PF06521">
    <property type="entry name" value="PAR1"/>
    <property type="match status" value="1"/>
</dbReference>
<sequence length="266" mass="28767">MYWKVFPHCMRRTQFSGGASVIDGIRLPSHGASIDCAGILSVIHLIEPAGTEHRSIFHTARGTSVERLTHSVTGDSMAFISTRVFFVALTLWLAVSAPLVRADEEQQIESKLQCHMLPIDHCAFAVDSDGDRCVLESIITDNVITAYICQKSVIPVGAECPVEYVETDECIMACGAERLTVGFSTDAFTTTGFTSKLCSTQCREGCPNLVDLYSNIIAGEGTTIAELCSEHRRSMLVREQQMIFAQAPFSSPGASPPSSGAAPPFP</sequence>
<evidence type="ECO:0000313" key="2">
    <source>
        <dbReference type="Proteomes" id="UP001605036"/>
    </source>
</evidence>
<protein>
    <recommendedName>
        <fullName evidence="3">PAR1 protein</fullName>
    </recommendedName>
</protein>
<comment type="caution">
    <text evidence="1">The sequence shown here is derived from an EMBL/GenBank/DDBJ whole genome shotgun (WGS) entry which is preliminary data.</text>
</comment>
<dbReference type="InterPro" id="IPR009489">
    <property type="entry name" value="PAR1"/>
</dbReference>
<organism evidence="1 2">
    <name type="scientific">Riccia fluitans</name>
    <dbReference type="NCBI Taxonomy" id="41844"/>
    <lineage>
        <taxon>Eukaryota</taxon>
        <taxon>Viridiplantae</taxon>
        <taxon>Streptophyta</taxon>
        <taxon>Embryophyta</taxon>
        <taxon>Marchantiophyta</taxon>
        <taxon>Marchantiopsida</taxon>
        <taxon>Marchantiidae</taxon>
        <taxon>Marchantiales</taxon>
        <taxon>Ricciaceae</taxon>
        <taxon>Riccia</taxon>
    </lineage>
</organism>
<name>A0ABD1ZLA1_9MARC</name>
<evidence type="ECO:0000313" key="1">
    <source>
        <dbReference type="EMBL" id="KAL2651671.1"/>
    </source>
</evidence>
<dbReference type="Proteomes" id="UP001605036">
    <property type="component" value="Unassembled WGS sequence"/>
</dbReference>
<dbReference type="AlphaFoldDB" id="A0ABD1ZLA1"/>
<dbReference type="EMBL" id="JBHFFA010000001">
    <property type="protein sequence ID" value="KAL2651671.1"/>
    <property type="molecule type" value="Genomic_DNA"/>
</dbReference>
<evidence type="ECO:0008006" key="3">
    <source>
        <dbReference type="Google" id="ProtNLM"/>
    </source>
</evidence>
<reference evidence="1 2" key="1">
    <citation type="submission" date="2024-09" db="EMBL/GenBank/DDBJ databases">
        <title>Chromosome-scale assembly of Riccia fluitans.</title>
        <authorList>
            <person name="Paukszto L."/>
            <person name="Sawicki J."/>
            <person name="Karawczyk K."/>
            <person name="Piernik-Szablinska J."/>
            <person name="Szczecinska M."/>
            <person name="Mazdziarz M."/>
        </authorList>
    </citation>
    <scope>NUCLEOTIDE SEQUENCE [LARGE SCALE GENOMIC DNA]</scope>
    <source>
        <strain evidence="1">Rf_01</strain>
        <tissue evidence="1">Aerial parts of the thallus</tissue>
    </source>
</reference>
<dbReference type="PANTHER" id="PTHR33649:SF4">
    <property type="entry name" value="PAR1 PROTEIN"/>
    <property type="match status" value="1"/>
</dbReference>
<gene>
    <name evidence="1" type="ORF">R1flu_019799</name>
</gene>
<keyword evidence="2" id="KW-1185">Reference proteome</keyword>
<proteinExistence type="predicted"/>
<accession>A0ABD1ZLA1</accession>
<dbReference type="PANTHER" id="PTHR33649">
    <property type="entry name" value="PAR1 PROTEIN"/>
    <property type="match status" value="1"/>
</dbReference>